<name>A0A0J5W7D9_BURCE</name>
<dbReference type="EMBL" id="LDWR01000074">
    <property type="protein sequence ID" value="KML46712.1"/>
    <property type="molecule type" value="Genomic_DNA"/>
</dbReference>
<protein>
    <submittedName>
        <fullName evidence="1">Uncharacterized protein</fullName>
    </submittedName>
</protein>
<organism evidence="1 2">
    <name type="scientific">Burkholderia cepacia</name>
    <name type="common">Pseudomonas cepacia</name>
    <dbReference type="NCBI Taxonomy" id="292"/>
    <lineage>
        <taxon>Bacteria</taxon>
        <taxon>Pseudomonadati</taxon>
        <taxon>Pseudomonadota</taxon>
        <taxon>Betaproteobacteria</taxon>
        <taxon>Burkholderiales</taxon>
        <taxon>Burkholderiaceae</taxon>
        <taxon>Burkholderia</taxon>
        <taxon>Burkholderia cepacia complex</taxon>
    </lineage>
</organism>
<sequence length="91" mass="10180">MKIERANQAWALDTTYAPMARGFVSLITKFDKFSGHMPMYEINASWQQLLMVPCTGAVQNVTEQERGMSKIWVFQCSRGKEAAADDSPSAC</sequence>
<dbReference type="AlphaFoldDB" id="A0A0J5W7D9"/>
<reference evidence="1 2" key="1">
    <citation type="submission" date="2015-05" db="EMBL/GenBank/DDBJ databases">
        <title>Draft genome of Burkholderia cepacia LK29.</title>
        <authorList>
            <person name="Chan X.Y."/>
        </authorList>
    </citation>
    <scope>NUCLEOTIDE SEQUENCE [LARGE SCALE GENOMIC DNA]</scope>
    <source>
        <strain evidence="1 2">LK29</strain>
    </source>
</reference>
<evidence type="ECO:0000313" key="1">
    <source>
        <dbReference type="EMBL" id="KML46712.1"/>
    </source>
</evidence>
<dbReference type="PATRIC" id="fig|292.27.peg.7995"/>
<comment type="caution">
    <text evidence="1">The sequence shown here is derived from an EMBL/GenBank/DDBJ whole genome shotgun (WGS) entry which is preliminary data.</text>
</comment>
<dbReference type="Proteomes" id="UP000036338">
    <property type="component" value="Unassembled WGS sequence"/>
</dbReference>
<proteinExistence type="predicted"/>
<accession>A0A0J5W7D9</accession>
<gene>
    <name evidence="1" type="ORF">VL15_34895</name>
</gene>
<evidence type="ECO:0000313" key="2">
    <source>
        <dbReference type="Proteomes" id="UP000036338"/>
    </source>
</evidence>